<keyword evidence="2" id="KW-0479">Metal-binding</keyword>
<accession>A0A0E3PZC7</accession>
<dbReference type="CDD" id="cd21128">
    <property type="entry name" value="SPASM_rSAM"/>
    <property type="match status" value="1"/>
</dbReference>
<dbReference type="PANTHER" id="PTHR11228:SF7">
    <property type="entry name" value="PQQA PEPTIDE CYCLASE"/>
    <property type="match status" value="1"/>
</dbReference>
<dbReference type="Proteomes" id="UP000033058">
    <property type="component" value="Chromosome"/>
</dbReference>
<keyword evidence="3" id="KW-0408">Iron</keyword>
<dbReference type="AlphaFoldDB" id="A0A0E3PZC7"/>
<dbReference type="GO" id="GO:0051536">
    <property type="term" value="F:iron-sulfur cluster binding"/>
    <property type="evidence" value="ECO:0007669"/>
    <property type="project" value="UniProtKB-KW"/>
</dbReference>
<dbReference type="InterPro" id="IPR058240">
    <property type="entry name" value="rSAM_sf"/>
</dbReference>
<evidence type="ECO:0000256" key="1">
    <source>
        <dbReference type="ARBA" id="ARBA00022691"/>
    </source>
</evidence>
<evidence type="ECO:0000313" key="7">
    <source>
        <dbReference type="Proteomes" id="UP000033058"/>
    </source>
</evidence>
<dbReference type="HOGENOM" id="CLU_043914_0_0_2"/>
<reference evidence="6 7" key="1">
    <citation type="submission" date="2014-07" db="EMBL/GenBank/DDBJ databases">
        <title>Methanogenic archaea and the global carbon cycle.</title>
        <authorList>
            <person name="Henriksen J.R."/>
            <person name="Luke J."/>
            <person name="Reinhart S."/>
            <person name="Benedict M.N."/>
            <person name="Youngblut N.D."/>
            <person name="Metcalf M.E."/>
            <person name="Whitaker R.J."/>
            <person name="Metcalf W.W."/>
        </authorList>
    </citation>
    <scope>NUCLEOTIDE SEQUENCE [LARGE SCALE GENOMIC DNA]</scope>
    <source>
        <strain evidence="6 7">WWM610</strain>
    </source>
</reference>
<dbReference type="GO" id="GO:0003824">
    <property type="term" value="F:catalytic activity"/>
    <property type="evidence" value="ECO:0007669"/>
    <property type="project" value="InterPro"/>
</dbReference>
<dbReference type="InterPro" id="IPR023885">
    <property type="entry name" value="4Fe4S-binding_SPASM_dom"/>
</dbReference>
<proteinExistence type="predicted"/>
<dbReference type="InterPro" id="IPR013785">
    <property type="entry name" value="Aldolase_TIM"/>
</dbReference>
<evidence type="ECO:0000259" key="5">
    <source>
        <dbReference type="PROSITE" id="PS51918"/>
    </source>
</evidence>
<dbReference type="Pfam" id="PF13186">
    <property type="entry name" value="SPASM"/>
    <property type="match status" value="1"/>
</dbReference>
<dbReference type="EMBL" id="CP009509">
    <property type="protein sequence ID" value="AKB42108.1"/>
    <property type="molecule type" value="Genomic_DNA"/>
</dbReference>
<dbReference type="PANTHER" id="PTHR11228">
    <property type="entry name" value="RADICAL SAM DOMAIN PROTEIN"/>
    <property type="match status" value="1"/>
</dbReference>
<keyword evidence="1" id="KW-0949">S-adenosyl-L-methionine</keyword>
<keyword evidence="4" id="KW-0411">Iron-sulfur</keyword>
<evidence type="ECO:0000256" key="3">
    <source>
        <dbReference type="ARBA" id="ARBA00023004"/>
    </source>
</evidence>
<organism evidence="6 7">
    <name type="scientific">Methanosarcina mazei WWM610</name>
    <dbReference type="NCBI Taxonomy" id="1434117"/>
    <lineage>
        <taxon>Archaea</taxon>
        <taxon>Methanobacteriati</taxon>
        <taxon>Methanobacteriota</taxon>
        <taxon>Stenosarchaea group</taxon>
        <taxon>Methanomicrobia</taxon>
        <taxon>Methanosarcinales</taxon>
        <taxon>Methanosarcinaceae</taxon>
        <taxon>Methanosarcina</taxon>
    </lineage>
</organism>
<dbReference type="PATRIC" id="fig|1434117.4.peg.3940"/>
<dbReference type="GeneID" id="24852921"/>
<dbReference type="Pfam" id="PF04055">
    <property type="entry name" value="Radical_SAM"/>
    <property type="match status" value="1"/>
</dbReference>
<evidence type="ECO:0000256" key="2">
    <source>
        <dbReference type="ARBA" id="ARBA00022723"/>
    </source>
</evidence>
<evidence type="ECO:0000256" key="4">
    <source>
        <dbReference type="ARBA" id="ARBA00023014"/>
    </source>
</evidence>
<protein>
    <submittedName>
        <fullName evidence="6">MoaA/nifB/pqqE family protein</fullName>
    </submittedName>
</protein>
<dbReference type="RefSeq" id="WP_015411845.1">
    <property type="nucleotide sequence ID" value="NZ_CP009509.1"/>
</dbReference>
<dbReference type="InterPro" id="IPR050377">
    <property type="entry name" value="Radical_SAM_PqqE_MftC-like"/>
</dbReference>
<dbReference type="SUPFAM" id="SSF102114">
    <property type="entry name" value="Radical SAM enzymes"/>
    <property type="match status" value="1"/>
</dbReference>
<gene>
    <name evidence="6" type="ORF">MSMAW_3117</name>
</gene>
<dbReference type="PROSITE" id="PS51918">
    <property type="entry name" value="RADICAL_SAM"/>
    <property type="match status" value="1"/>
</dbReference>
<sequence length="404" mass="45869">MTPEKKNVPDFPTKNKNIEIFSMPGLSVNLQQREGMTVKLTAQGTLKSACIPVLKKMNSRLQEEKPALVQEDSFIPSAWLPPIPGPAFKRLIFAEVQIALGKYIPETVTIEITRQNSSRYPPGAVADELDTDTIKRVIDEALDLGTLIISFTENDPLLREEIFELIEYVDKKRAIVNCSTWGTDFTKETALRLKKAGLHSLMVGVYSTDPQKHDAVRKSEGSYDRAISTIKLALEAGLLVVMTTHASPSNMKELPALYALASELGVHEFSVWESMPKRRGESVITDRDRKTILEMYHRINSAPEGPRMFSNTYFEGQMMGAMAGRRWMHVTVDGDVKPSPYPPFRFGNVKEVPLKEIWQRIRSYPYFQRQKNLSPMHDPEFMEFVDKIPEEAKLPYPFEKICGK</sequence>
<dbReference type="InterPro" id="IPR007197">
    <property type="entry name" value="rSAM"/>
</dbReference>
<dbReference type="GO" id="GO:0046872">
    <property type="term" value="F:metal ion binding"/>
    <property type="evidence" value="ECO:0007669"/>
    <property type="project" value="UniProtKB-KW"/>
</dbReference>
<name>A0A0E3PZC7_METMZ</name>
<feature type="domain" description="Radical SAM core" evidence="5">
    <location>
        <begin position="86"/>
        <end position="303"/>
    </location>
</feature>
<dbReference type="CDD" id="cd01335">
    <property type="entry name" value="Radical_SAM"/>
    <property type="match status" value="1"/>
</dbReference>
<dbReference type="GO" id="GO:0006783">
    <property type="term" value="P:heme biosynthetic process"/>
    <property type="evidence" value="ECO:0007669"/>
    <property type="project" value="TreeGrafter"/>
</dbReference>
<evidence type="ECO:0000313" key="6">
    <source>
        <dbReference type="EMBL" id="AKB42108.1"/>
    </source>
</evidence>
<dbReference type="Gene3D" id="3.20.20.70">
    <property type="entry name" value="Aldolase class I"/>
    <property type="match status" value="1"/>
</dbReference>